<evidence type="ECO:0000313" key="2">
    <source>
        <dbReference type="EMBL" id="KAK2955583.1"/>
    </source>
</evidence>
<protein>
    <submittedName>
        <fullName evidence="2">Uncharacterized protein</fullName>
    </submittedName>
</protein>
<sequence>MRIGVQKGASRQRHIQPVLPHHSPLSDHSNPNQVHSFVGLVSSNGKKRVCGGVSVPASTVAFRELTRTSPNANCSAKLTSNTDYTKSNQTTCALFKLSSTLVARVSRFANHHSLHLHCKHSIHPHSRHVSQHSIHVCQFSTKMELIASQTVFNEENCASLAPSSHSCPPANRIAAHRFSTASNSAHPNRHLSQTLRTLARRSPCTTLSGVWISVIRKAKDACWIAGRAK</sequence>
<name>A0ABQ9XVT3_9EUKA</name>
<accession>A0ABQ9XVT3</accession>
<dbReference type="Proteomes" id="UP001281761">
    <property type="component" value="Unassembled WGS sequence"/>
</dbReference>
<evidence type="ECO:0000256" key="1">
    <source>
        <dbReference type="SAM" id="MobiDB-lite"/>
    </source>
</evidence>
<proteinExistence type="predicted"/>
<evidence type="ECO:0000313" key="3">
    <source>
        <dbReference type="Proteomes" id="UP001281761"/>
    </source>
</evidence>
<reference evidence="2 3" key="1">
    <citation type="journal article" date="2022" name="bioRxiv">
        <title>Genomics of Preaxostyla Flagellates Illuminates Evolutionary Transitions and the Path Towards Mitochondrial Loss.</title>
        <authorList>
            <person name="Novak L.V.F."/>
            <person name="Treitli S.C."/>
            <person name="Pyrih J."/>
            <person name="Halakuc P."/>
            <person name="Pipaliya S.V."/>
            <person name="Vacek V."/>
            <person name="Brzon O."/>
            <person name="Soukal P."/>
            <person name="Eme L."/>
            <person name="Dacks J.B."/>
            <person name="Karnkowska A."/>
            <person name="Elias M."/>
            <person name="Hampl V."/>
        </authorList>
    </citation>
    <scope>NUCLEOTIDE SEQUENCE [LARGE SCALE GENOMIC DNA]</scope>
    <source>
        <strain evidence="2">NAU3</strain>
        <tissue evidence="2">Gut</tissue>
    </source>
</reference>
<gene>
    <name evidence="2" type="ORF">BLNAU_9442</name>
</gene>
<dbReference type="EMBL" id="JARBJD010000065">
    <property type="protein sequence ID" value="KAK2955583.1"/>
    <property type="molecule type" value="Genomic_DNA"/>
</dbReference>
<comment type="caution">
    <text evidence="2">The sequence shown here is derived from an EMBL/GenBank/DDBJ whole genome shotgun (WGS) entry which is preliminary data.</text>
</comment>
<feature type="region of interest" description="Disordered" evidence="1">
    <location>
        <begin position="1"/>
        <end position="33"/>
    </location>
</feature>
<organism evidence="2 3">
    <name type="scientific">Blattamonas nauphoetae</name>
    <dbReference type="NCBI Taxonomy" id="2049346"/>
    <lineage>
        <taxon>Eukaryota</taxon>
        <taxon>Metamonada</taxon>
        <taxon>Preaxostyla</taxon>
        <taxon>Oxymonadida</taxon>
        <taxon>Blattamonas</taxon>
    </lineage>
</organism>
<keyword evidence="3" id="KW-1185">Reference proteome</keyword>